<keyword evidence="4 7" id="KW-0067">ATP-binding</keyword>
<evidence type="ECO:0000313" key="7">
    <source>
        <dbReference type="EMBL" id="MDA0646545.1"/>
    </source>
</evidence>
<organism evidence="7 8">
    <name type="scientific">Nonomuraea ferruginea</name>
    <dbReference type="NCBI Taxonomy" id="46174"/>
    <lineage>
        <taxon>Bacteria</taxon>
        <taxon>Bacillati</taxon>
        <taxon>Actinomycetota</taxon>
        <taxon>Actinomycetes</taxon>
        <taxon>Streptosporangiales</taxon>
        <taxon>Streptosporangiaceae</taxon>
        <taxon>Nonomuraea</taxon>
    </lineage>
</organism>
<comment type="caution">
    <text evidence="7">The sequence shown here is derived from an EMBL/GenBank/DDBJ whole genome shotgun (WGS) entry which is preliminary data.</text>
</comment>
<dbReference type="PANTHER" id="PTHR43820:SF4">
    <property type="entry name" value="HIGH-AFFINITY BRANCHED-CHAIN AMINO ACID TRANSPORT ATP-BINDING PROTEIN LIVF"/>
    <property type="match status" value="1"/>
</dbReference>
<dbReference type="RefSeq" id="WP_271279813.1">
    <property type="nucleotide sequence ID" value="NZ_BAABFD010000020.1"/>
</dbReference>
<evidence type="ECO:0000256" key="3">
    <source>
        <dbReference type="ARBA" id="ARBA00022741"/>
    </source>
</evidence>
<accession>A0ABT4TB04</accession>
<dbReference type="SUPFAM" id="SSF52540">
    <property type="entry name" value="P-loop containing nucleoside triphosphate hydrolases"/>
    <property type="match status" value="1"/>
</dbReference>
<comment type="similarity">
    <text evidence="1">Belongs to the ABC transporter superfamily.</text>
</comment>
<dbReference type="PROSITE" id="PS00211">
    <property type="entry name" value="ABC_TRANSPORTER_1"/>
    <property type="match status" value="1"/>
</dbReference>
<reference evidence="7 8" key="1">
    <citation type="submission" date="2022-11" db="EMBL/GenBank/DDBJ databases">
        <title>Nonomuraea corallina sp. nov., a new species of the genus Nonomuraea isolated from sea side sediment in Thai sea.</title>
        <authorList>
            <person name="Ngamcharungchit C."/>
            <person name="Matsumoto A."/>
            <person name="Suriyachadkun C."/>
            <person name="Panbangred W."/>
            <person name="Inahashi Y."/>
            <person name="Intra B."/>
        </authorList>
    </citation>
    <scope>NUCLEOTIDE SEQUENCE [LARGE SCALE GENOMIC DNA]</scope>
    <source>
        <strain evidence="7 8">DSM 43553</strain>
    </source>
</reference>
<evidence type="ECO:0000313" key="8">
    <source>
        <dbReference type="Proteomes" id="UP001212498"/>
    </source>
</evidence>
<evidence type="ECO:0000256" key="1">
    <source>
        <dbReference type="ARBA" id="ARBA00005417"/>
    </source>
</evidence>
<evidence type="ECO:0000256" key="4">
    <source>
        <dbReference type="ARBA" id="ARBA00022840"/>
    </source>
</evidence>
<dbReference type="SMART" id="SM00382">
    <property type="entry name" value="AAA"/>
    <property type="match status" value="1"/>
</dbReference>
<evidence type="ECO:0000256" key="5">
    <source>
        <dbReference type="ARBA" id="ARBA00022970"/>
    </source>
</evidence>
<feature type="domain" description="ABC transporter" evidence="6">
    <location>
        <begin position="4"/>
        <end position="233"/>
    </location>
</feature>
<dbReference type="GO" id="GO:0005524">
    <property type="term" value="F:ATP binding"/>
    <property type="evidence" value="ECO:0007669"/>
    <property type="project" value="UniProtKB-KW"/>
</dbReference>
<sequence>MTLLSVRDLTVHHGQLRAVDGVSLSVDEGEVLAIIGANGAGKSTLLRALAGLNAPSSGTVELAGRDITRMPAHRRVVAGVALVPEGRRLFRSLTVEENLLAGAYRGRPGPWTMAAVLELFPWMAERRGQNAGQLSGGEQQAVAIGRALLSNPDLLLIDELSLGLAPVVVRRIYEVLPGIVGAGTTALIVEQDVSQAMRVADRVHCLLEGRSVLQGRPAELTGEQVEHAYFGIGAAEPAQEGRH</sequence>
<dbReference type="PROSITE" id="PS50893">
    <property type="entry name" value="ABC_TRANSPORTER_2"/>
    <property type="match status" value="1"/>
</dbReference>
<keyword evidence="2" id="KW-0813">Transport</keyword>
<evidence type="ECO:0000259" key="6">
    <source>
        <dbReference type="PROSITE" id="PS50893"/>
    </source>
</evidence>
<dbReference type="Proteomes" id="UP001212498">
    <property type="component" value="Unassembled WGS sequence"/>
</dbReference>
<dbReference type="InterPro" id="IPR003439">
    <property type="entry name" value="ABC_transporter-like_ATP-bd"/>
</dbReference>
<keyword evidence="5" id="KW-0029">Amino-acid transport</keyword>
<keyword evidence="8" id="KW-1185">Reference proteome</keyword>
<keyword evidence="3" id="KW-0547">Nucleotide-binding</keyword>
<protein>
    <submittedName>
        <fullName evidence="7">ABC transporter ATP-binding protein</fullName>
    </submittedName>
</protein>
<dbReference type="InterPro" id="IPR027417">
    <property type="entry name" value="P-loop_NTPase"/>
</dbReference>
<evidence type="ECO:0000256" key="2">
    <source>
        <dbReference type="ARBA" id="ARBA00022448"/>
    </source>
</evidence>
<dbReference type="Pfam" id="PF00005">
    <property type="entry name" value="ABC_tran"/>
    <property type="match status" value="1"/>
</dbReference>
<dbReference type="PANTHER" id="PTHR43820">
    <property type="entry name" value="HIGH-AFFINITY BRANCHED-CHAIN AMINO ACID TRANSPORT ATP-BINDING PROTEIN LIVF"/>
    <property type="match status" value="1"/>
</dbReference>
<dbReference type="Gene3D" id="3.40.50.300">
    <property type="entry name" value="P-loop containing nucleotide triphosphate hydrolases"/>
    <property type="match status" value="1"/>
</dbReference>
<gene>
    <name evidence="7" type="ORF">OUY24_38450</name>
</gene>
<dbReference type="InterPro" id="IPR003593">
    <property type="entry name" value="AAA+_ATPase"/>
</dbReference>
<proteinExistence type="inferred from homology"/>
<name>A0ABT4TB04_9ACTN</name>
<dbReference type="InterPro" id="IPR017871">
    <property type="entry name" value="ABC_transporter-like_CS"/>
</dbReference>
<dbReference type="CDD" id="cd03224">
    <property type="entry name" value="ABC_TM1139_LivF_branched"/>
    <property type="match status" value="1"/>
</dbReference>
<dbReference type="InterPro" id="IPR052156">
    <property type="entry name" value="BCAA_Transport_ATP-bd_LivF"/>
</dbReference>
<dbReference type="EMBL" id="JAPNUD010000205">
    <property type="protein sequence ID" value="MDA0646545.1"/>
    <property type="molecule type" value="Genomic_DNA"/>
</dbReference>